<evidence type="ECO:0000313" key="7">
    <source>
        <dbReference type="Proteomes" id="UP000190140"/>
    </source>
</evidence>
<dbReference type="AlphaFoldDB" id="A0A1V4I4N4"/>
<reference evidence="6 7" key="1">
    <citation type="submission" date="2017-03" db="EMBL/GenBank/DDBJ databases">
        <title>Genome sequence of Clostridium thermoalcaliphilum DSM 7309.</title>
        <authorList>
            <person name="Poehlein A."/>
            <person name="Daniel R."/>
        </authorList>
    </citation>
    <scope>NUCLEOTIDE SEQUENCE [LARGE SCALE GENOMIC DNA]</scope>
    <source>
        <strain evidence="6 7">DSM 7309</strain>
    </source>
</reference>
<evidence type="ECO:0000256" key="3">
    <source>
        <dbReference type="ARBA" id="ARBA00023146"/>
    </source>
</evidence>
<dbReference type="InterPro" id="IPR007214">
    <property type="entry name" value="YbaK/aa-tRNA-synth-assoc-dom"/>
</dbReference>
<dbReference type="InterPro" id="IPR044140">
    <property type="entry name" value="ProRS_anticodon_short"/>
</dbReference>
<dbReference type="GO" id="GO:0002161">
    <property type="term" value="F:aminoacyl-tRNA deacylase activity"/>
    <property type="evidence" value="ECO:0007669"/>
    <property type="project" value="InterPro"/>
</dbReference>
<dbReference type="GO" id="GO:0140096">
    <property type="term" value="F:catalytic activity, acting on a protein"/>
    <property type="evidence" value="ECO:0007669"/>
    <property type="project" value="UniProtKB-ARBA"/>
</dbReference>
<dbReference type="RefSeq" id="WP_079413412.1">
    <property type="nucleotide sequence ID" value="NZ_MZGW01000010.1"/>
</dbReference>
<accession>A0A1V4I4N4</accession>
<keyword evidence="3" id="KW-0030">Aminoacyl-tRNA synthetase</keyword>
<dbReference type="PANTHER" id="PTHR42753">
    <property type="entry name" value="MITOCHONDRIAL RIBOSOME PROTEIN L39/PROLYL-TRNA LIGASE FAMILY MEMBER"/>
    <property type="match status" value="1"/>
</dbReference>
<keyword evidence="2" id="KW-0547">Nucleotide-binding</keyword>
<dbReference type="InterPro" id="IPR004154">
    <property type="entry name" value="Anticodon-bd"/>
</dbReference>
<dbReference type="SUPFAM" id="SSF55681">
    <property type="entry name" value="Class II aaRS and biotin synthetases"/>
    <property type="match status" value="1"/>
</dbReference>
<dbReference type="GO" id="GO:0004827">
    <property type="term" value="F:proline-tRNA ligase activity"/>
    <property type="evidence" value="ECO:0007669"/>
    <property type="project" value="UniProtKB-EC"/>
</dbReference>
<evidence type="ECO:0000256" key="2">
    <source>
        <dbReference type="ARBA" id="ARBA00022840"/>
    </source>
</evidence>
<dbReference type="GO" id="GO:0016740">
    <property type="term" value="F:transferase activity"/>
    <property type="evidence" value="ECO:0007669"/>
    <property type="project" value="UniProtKB-ARBA"/>
</dbReference>
<dbReference type="PANTHER" id="PTHR42753:SF2">
    <property type="entry name" value="PROLINE--TRNA LIGASE"/>
    <property type="match status" value="1"/>
</dbReference>
<dbReference type="CDD" id="cd04334">
    <property type="entry name" value="ProRS-INS"/>
    <property type="match status" value="1"/>
</dbReference>
<dbReference type="InterPro" id="IPR036621">
    <property type="entry name" value="Anticodon-bd_dom_sf"/>
</dbReference>
<dbReference type="Gene3D" id="3.90.960.10">
    <property type="entry name" value="YbaK/aminoacyl-tRNA synthetase-associated domain"/>
    <property type="match status" value="1"/>
</dbReference>
<dbReference type="GO" id="GO:0005524">
    <property type="term" value="F:ATP binding"/>
    <property type="evidence" value="ECO:0007669"/>
    <property type="project" value="UniProtKB-KW"/>
</dbReference>
<evidence type="ECO:0000259" key="5">
    <source>
        <dbReference type="Pfam" id="PF04073"/>
    </source>
</evidence>
<name>A0A1V4I4N4_9FIRM</name>
<evidence type="ECO:0000259" key="4">
    <source>
        <dbReference type="Pfam" id="PF03129"/>
    </source>
</evidence>
<dbReference type="GO" id="GO:0006433">
    <property type="term" value="P:prolyl-tRNA aminoacylation"/>
    <property type="evidence" value="ECO:0007669"/>
    <property type="project" value="TreeGrafter"/>
</dbReference>
<evidence type="ECO:0000256" key="1">
    <source>
        <dbReference type="ARBA" id="ARBA00022490"/>
    </source>
</evidence>
<dbReference type="STRING" id="29349.CLOTH_18880"/>
<dbReference type="OrthoDB" id="9809052at2"/>
<dbReference type="SUPFAM" id="SSF52954">
    <property type="entry name" value="Class II aaRS ABD-related"/>
    <property type="match status" value="1"/>
</dbReference>
<feature type="domain" description="Anticodon-binding" evidence="4">
    <location>
        <begin position="439"/>
        <end position="497"/>
    </location>
</feature>
<dbReference type="Proteomes" id="UP000190140">
    <property type="component" value="Unassembled WGS sequence"/>
</dbReference>
<dbReference type="GO" id="GO:0005829">
    <property type="term" value="C:cytosol"/>
    <property type="evidence" value="ECO:0007669"/>
    <property type="project" value="TreeGrafter"/>
</dbReference>
<dbReference type="Pfam" id="PF04073">
    <property type="entry name" value="tRNA_edit"/>
    <property type="match status" value="1"/>
</dbReference>
<evidence type="ECO:0000313" key="6">
    <source>
        <dbReference type="EMBL" id="OPJ54923.1"/>
    </source>
</evidence>
<dbReference type="EMBL" id="MZGW01000010">
    <property type="protein sequence ID" value="OPJ54923.1"/>
    <property type="molecule type" value="Genomic_DNA"/>
</dbReference>
<dbReference type="SUPFAM" id="SSF55826">
    <property type="entry name" value="YbaK/ProRS associated domain"/>
    <property type="match status" value="1"/>
</dbReference>
<dbReference type="InterPro" id="IPR050062">
    <property type="entry name" value="Pro-tRNA_synthetase"/>
</dbReference>
<keyword evidence="2" id="KW-0067">ATP-binding</keyword>
<dbReference type="InterPro" id="IPR045864">
    <property type="entry name" value="aa-tRNA-synth_II/BPL/LPL"/>
</dbReference>
<dbReference type="Gene3D" id="3.40.50.800">
    <property type="entry name" value="Anticodon-binding domain"/>
    <property type="match status" value="1"/>
</dbReference>
<gene>
    <name evidence="6" type="primary">proS_1</name>
    <name evidence="6" type="ORF">CLOTH_18880</name>
</gene>
<proteinExistence type="predicted"/>
<dbReference type="InterPro" id="IPR036754">
    <property type="entry name" value="YbaK/aa-tRNA-synt-asso_dom_sf"/>
</dbReference>
<sequence>MKLSDIYLKTYKECPLSTDFDSLKLLYRSGILKYLEDGGYLYTIIGNLFFDKLKEFIKGEFKEFSNISISGNYEKAQNSLNNEIKSYKELPLNIGYRYTQENEYYKFKDGLLNPKIDNIIKFIKISSSEDVYKEKQNIDHRIESILNSLNINYLNNKEDNGNKYFYQTNYPLKDILLCENCGYNNYKHEAKTQSEKDLSTDEIKDIEYIYTPNVSSIEDLESFLEISPKKLIKTLIFKCEDKIVAVLLRGDRTININSLSKFLKVPKEKISMASEEDVKAATNAEVGFAGPIGIKVDNVLADEEVLYIKNGVVGANKTDYHIKNVNYNKDFKVDNVDNFKLSCENDKCIKCEGKLKTVNGTNFIDVQITPTDYTYLNSQGKEEKIYNLEIKFYIDRLISIIVEENKDEKGIKWPKTVSPFDYEIIIGNIKSENEYKWGMNIYEILKNKGYNVLIDDRKERIGFKFKDCELIGIPDVIVVGKDIENEMVEIRSRIDDSNIKENIRALTSVE</sequence>
<comment type="caution">
    <text evidence="6">The sequence shown here is derived from an EMBL/GenBank/DDBJ whole genome shotgun (WGS) entry which is preliminary data.</text>
</comment>
<protein>
    <submittedName>
        <fullName evidence="6">Proline--tRNA ligase</fullName>
        <ecNumber evidence="6">6.1.1.15</ecNumber>
    </submittedName>
</protein>
<dbReference type="CDD" id="cd00861">
    <property type="entry name" value="ProRS_anticodon_short"/>
    <property type="match status" value="1"/>
</dbReference>
<dbReference type="EC" id="6.1.1.15" evidence="6"/>
<keyword evidence="7" id="KW-1185">Reference proteome</keyword>
<feature type="domain" description="YbaK/aminoacyl-tRNA synthetase-associated" evidence="5">
    <location>
        <begin position="211"/>
        <end position="326"/>
    </location>
</feature>
<organism evidence="6 7">
    <name type="scientific">Alkalithermobacter paradoxus</name>
    <dbReference type="NCBI Taxonomy" id="29349"/>
    <lineage>
        <taxon>Bacteria</taxon>
        <taxon>Bacillati</taxon>
        <taxon>Bacillota</taxon>
        <taxon>Clostridia</taxon>
        <taxon>Peptostreptococcales</taxon>
        <taxon>Tepidibacteraceae</taxon>
        <taxon>Alkalithermobacter</taxon>
    </lineage>
</organism>
<keyword evidence="1" id="KW-0963">Cytoplasm</keyword>
<keyword evidence="6" id="KW-0436">Ligase</keyword>
<dbReference type="Pfam" id="PF03129">
    <property type="entry name" value="HGTP_anticodon"/>
    <property type="match status" value="1"/>
</dbReference>